<dbReference type="Pfam" id="PF02615">
    <property type="entry name" value="Ldh_2"/>
    <property type="match status" value="1"/>
</dbReference>
<proteinExistence type="inferred from homology"/>
<dbReference type="SUPFAM" id="SSF89733">
    <property type="entry name" value="L-sulfolactate dehydrogenase-like"/>
    <property type="match status" value="1"/>
</dbReference>
<name>A0ABS4ADF7_9PROT</name>
<dbReference type="InterPro" id="IPR003767">
    <property type="entry name" value="Malate/L-lactate_DH-like"/>
</dbReference>
<keyword evidence="2" id="KW-0560">Oxidoreductase</keyword>
<evidence type="ECO:0000256" key="1">
    <source>
        <dbReference type="ARBA" id="ARBA00006056"/>
    </source>
</evidence>
<dbReference type="InterPro" id="IPR036111">
    <property type="entry name" value="Mal/L-sulfo/L-lacto_DH-like_sf"/>
</dbReference>
<dbReference type="NCBIfam" id="NF007504">
    <property type="entry name" value="PRK10098.1"/>
    <property type="match status" value="1"/>
</dbReference>
<sequence>MEPVLIEAERLRAEVDRILRGAGSSVEEAAIVADHLIESNLRGHDSHGVGVLPAYVRNIGAGRLQPNRHAEFVRRDSTVAVVDGGMGFGQVVAREATDWAIDASRANGLALLALRNVHHIGRVGSYGEQAAAAGLIMLAFVNGISGAPRVAPHGGREPRTGTNPICIAVPHGDTPIVLDFATSRIALNKVRVARNEGRHVAPGSIITHEGQPSTDPDVLYGDGPRGALLAFGEHKGSGLSLICELLGGALAGGGAAQRANAADPAIINGMTAIVIDPGKVVDLPWFAQEVEAVVAHMKTAAPIDPDRPVMVAGDPERASRRKRLAEGIPVDATTWREIGKAAASVGVALEAA</sequence>
<evidence type="ECO:0000256" key="2">
    <source>
        <dbReference type="ARBA" id="ARBA00023002"/>
    </source>
</evidence>
<dbReference type="PANTHER" id="PTHR11091:SF0">
    <property type="entry name" value="MALATE DEHYDROGENASE"/>
    <property type="match status" value="1"/>
</dbReference>
<protein>
    <submittedName>
        <fullName evidence="3">Malate/lactate/ureidoglycolate dehydrogenase</fullName>
    </submittedName>
</protein>
<comment type="similarity">
    <text evidence="1">Belongs to the LDH2/MDH2 oxidoreductase family.</text>
</comment>
<dbReference type="InterPro" id="IPR043144">
    <property type="entry name" value="Mal/L-sulf/L-lact_DH-like_ah"/>
</dbReference>
<accession>A0ABS4ADF7</accession>
<reference evidence="3 4" key="1">
    <citation type="submission" date="2021-03" db="EMBL/GenBank/DDBJ databases">
        <authorList>
            <person name="So Y."/>
        </authorList>
    </citation>
    <scope>NUCLEOTIDE SEQUENCE [LARGE SCALE GENOMIC DNA]</scope>
    <source>
        <strain evidence="3 4">SSH11</strain>
    </source>
</reference>
<dbReference type="Gene3D" id="1.10.1530.10">
    <property type="match status" value="1"/>
</dbReference>
<dbReference type="EMBL" id="JAGIZB010000007">
    <property type="protein sequence ID" value="MBP0445042.1"/>
    <property type="molecule type" value="Genomic_DNA"/>
</dbReference>
<evidence type="ECO:0000313" key="4">
    <source>
        <dbReference type="Proteomes" id="UP000681594"/>
    </source>
</evidence>
<dbReference type="PANTHER" id="PTHR11091">
    <property type="entry name" value="OXIDOREDUCTASE-RELATED"/>
    <property type="match status" value="1"/>
</dbReference>
<organism evidence="3 4">
    <name type="scientific">Pararoseomonas baculiformis</name>
    <dbReference type="NCBI Taxonomy" id="2820812"/>
    <lineage>
        <taxon>Bacteria</taxon>
        <taxon>Pseudomonadati</taxon>
        <taxon>Pseudomonadota</taxon>
        <taxon>Alphaproteobacteria</taxon>
        <taxon>Acetobacterales</taxon>
        <taxon>Acetobacteraceae</taxon>
        <taxon>Pararoseomonas</taxon>
    </lineage>
</organism>
<dbReference type="InterPro" id="IPR043143">
    <property type="entry name" value="Mal/L-sulf/L-lact_DH-like_NADP"/>
</dbReference>
<evidence type="ECO:0000313" key="3">
    <source>
        <dbReference type="EMBL" id="MBP0445042.1"/>
    </source>
</evidence>
<keyword evidence="4" id="KW-1185">Reference proteome</keyword>
<dbReference type="Gene3D" id="3.30.1370.60">
    <property type="entry name" value="Hypothetical oxidoreductase yiak, domain 2"/>
    <property type="match status" value="1"/>
</dbReference>
<gene>
    <name evidence="3" type="ORF">J8J14_09640</name>
</gene>
<dbReference type="Proteomes" id="UP000681594">
    <property type="component" value="Unassembled WGS sequence"/>
</dbReference>
<comment type="caution">
    <text evidence="3">The sequence shown here is derived from an EMBL/GenBank/DDBJ whole genome shotgun (WGS) entry which is preliminary data.</text>
</comment>
<dbReference type="RefSeq" id="WP_209379284.1">
    <property type="nucleotide sequence ID" value="NZ_JAGIZB010000007.1"/>
</dbReference>